<evidence type="ECO:0000313" key="9">
    <source>
        <dbReference type="EMBL" id="CUS21118.1"/>
    </source>
</evidence>
<protein>
    <recommendedName>
        <fullName evidence="3 6">DNA replication complex GINS protein PSF2</fullName>
    </recommendedName>
</protein>
<dbReference type="InterPro" id="IPR056784">
    <property type="entry name" value="PSF2_N"/>
</dbReference>
<evidence type="ECO:0000259" key="7">
    <source>
        <dbReference type="Pfam" id="PF05916"/>
    </source>
</evidence>
<gene>
    <name evidence="9" type="ORF">LAQU0_S02e06282g</name>
</gene>
<dbReference type="InterPro" id="IPR036224">
    <property type="entry name" value="GINS_bundle-like_dom_sf"/>
</dbReference>
<dbReference type="Pfam" id="PF05916">
    <property type="entry name" value="Sld5"/>
    <property type="match status" value="1"/>
</dbReference>
<dbReference type="Gene3D" id="3.40.5.50">
    <property type="match status" value="1"/>
</dbReference>
<dbReference type="GO" id="GO:0000811">
    <property type="term" value="C:GINS complex"/>
    <property type="evidence" value="ECO:0007669"/>
    <property type="project" value="TreeGrafter"/>
</dbReference>
<evidence type="ECO:0000256" key="1">
    <source>
        <dbReference type="ARBA" id="ARBA00004123"/>
    </source>
</evidence>
<dbReference type="InterPro" id="IPR007257">
    <property type="entry name" value="GINS_Psf2"/>
</dbReference>
<feature type="domain" description="GINS subunit" evidence="7">
    <location>
        <begin position="91"/>
        <end position="194"/>
    </location>
</feature>
<dbReference type="SUPFAM" id="SSF158573">
    <property type="entry name" value="GINS helical bundle-like"/>
    <property type="match status" value="1"/>
</dbReference>
<evidence type="ECO:0000256" key="5">
    <source>
        <dbReference type="ARBA" id="ARBA00023242"/>
    </source>
</evidence>
<dbReference type="PIRSF" id="PIRSF028998">
    <property type="entry name" value="GINS_Psf2_subgr"/>
    <property type="match status" value="1"/>
</dbReference>
<comment type="subcellular location">
    <subcellularLocation>
        <location evidence="1 6">Nucleus</location>
    </subcellularLocation>
</comment>
<dbReference type="OrthoDB" id="1938138at2759"/>
<dbReference type="Gene3D" id="1.20.58.1020">
    <property type="match status" value="1"/>
</dbReference>
<dbReference type="InterPro" id="IPR021151">
    <property type="entry name" value="GINS_A"/>
</dbReference>
<dbReference type="EMBL" id="LN890542">
    <property type="protein sequence ID" value="CUS21118.1"/>
    <property type="molecule type" value="Genomic_DNA"/>
</dbReference>
<comment type="similarity">
    <text evidence="2 6">Belongs to the GINS2/PSF2 family.</text>
</comment>
<dbReference type="GO" id="GO:0006260">
    <property type="term" value="P:DNA replication"/>
    <property type="evidence" value="ECO:0007669"/>
    <property type="project" value="UniProtKB-KW"/>
</dbReference>
<dbReference type="Pfam" id="PF25005">
    <property type="entry name" value="PSF2_N"/>
    <property type="match status" value="1"/>
</dbReference>
<evidence type="ECO:0000313" key="10">
    <source>
        <dbReference type="Proteomes" id="UP000236544"/>
    </source>
</evidence>
<proteinExistence type="inferred from homology"/>
<dbReference type="Proteomes" id="UP000236544">
    <property type="component" value="Unassembled WGS sequence"/>
</dbReference>
<dbReference type="FunFam" id="1.20.58.1020:FF:000001">
    <property type="entry name" value="DNA replication complex GINS protein PSF2"/>
    <property type="match status" value="1"/>
</dbReference>
<evidence type="ECO:0000259" key="8">
    <source>
        <dbReference type="Pfam" id="PF25005"/>
    </source>
</evidence>
<dbReference type="GO" id="GO:0000727">
    <property type="term" value="P:double-strand break repair via break-induced replication"/>
    <property type="evidence" value="ECO:0007669"/>
    <property type="project" value="TreeGrafter"/>
</dbReference>
<dbReference type="CDD" id="cd11712">
    <property type="entry name" value="GINS_A_psf2"/>
    <property type="match status" value="1"/>
</dbReference>
<evidence type="ECO:0000256" key="2">
    <source>
        <dbReference type="ARBA" id="ARBA00010565"/>
    </source>
</evidence>
<dbReference type="AlphaFoldDB" id="A0A0P1KMW8"/>
<feature type="domain" description="DNA replication complex GINS protein PSF2 N-terminal" evidence="8">
    <location>
        <begin position="60"/>
        <end position="87"/>
    </location>
</feature>
<dbReference type="CDD" id="cd21694">
    <property type="entry name" value="GINS_B_Psf2"/>
    <property type="match status" value="1"/>
</dbReference>
<evidence type="ECO:0000256" key="6">
    <source>
        <dbReference type="PIRNR" id="PIRNR028998"/>
    </source>
</evidence>
<dbReference type="SUPFAM" id="SSF160059">
    <property type="entry name" value="PriA/YqbF domain"/>
    <property type="match status" value="1"/>
</dbReference>
<evidence type="ECO:0000256" key="4">
    <source>
        <dbReference type="ARBA" id="ARBA00022705"/>
    </source>
</evidence>
<dbReference type="PANTHER" id="PTHR12772:SF0">
    <property type="entry name" value="DNA REPLICATION COMPLEX GINS PROTEIN PSF2"/>
    <property type="match status" value="1"/>
</dbReference>
<organism evidence="9 10">
    <name type="scientific">Lachancea quebecensis</name>
    <dbReference type="NCBI Taxonomy" id="1654605"/>
    <lineage>
        <taxon>Eukaryota</taxon>
        <taxon>Fungi</taxon>
        <taxon>Dikarya</taxon>
        <taxon>Ascomycota</taxon>
        <taxon>Saccharomycotina</taxon>
        <taxon>Saccharomycetes</taxon>
        <taxon>Saccharomycetales</taxon>
        <taxon>Saccharomycetaceae</taxon>
        <taxon>Lachancea</taxon>
    </lineage>
</organism>
<evidence type="ECO:0000256" key="3">
    <source>
        <dbReference type="ARBA" id="ARBA00015139"/>
    </source>
</evidence>
<keyword evidence="4 6" id="KW-0235">DNA replication</keyword>
<keyword evidence="10" id="KW-1185">Reference proteome</keyword>
<name>A0A0P1KMW8_9SACH</name>
<sequence length="209" mass="24208">MSLPWTIQETFSPEEIQFIVENEPIKIFPRFTTRVSLRGDRAKPAHTRWRLVTADDHPLNNLVAIQTTEVALWMALLLKQQGKCSIVAPGWLRLSQLQKYIEYELKHTERFSELPWNWLVVAQLLFSKAADDLHDPVHLLRGKIQDLREIRLGKIGQGLKHLNESHLQLDNLSLLEINELRPFALGVMNKLKQVHASISEDQGAEDYYE</sequence>
<reference evidence="10" key="1">
    <citation type="submission" date="2015-10" db="EMBL/GenBank/DDBJ databases">
        <authorList>
            <person name="Devillers H."/>
        </authorList>
    </citation>
    <scope>NUCLEOTIDE SEQUENCE [LARGE SCALE GENOMIC DNA]</scope>
</reference>
<dbReference type="PANTHER" id="PTHR12772">
    <property type="entry name" value="DNA REPLICATION COMPLEX GINS PROTEIN PSF2"/>
    <property type="match status" value="1"/>
</dbReference>
<accession>A0A0P1KMW8</accession>
<comment type="subunit">
    <text evidence="6">Component of the GINS complex.</text>
</comment>
<keyword evidence="5 6" id="KW-0539">Nucleus</keyword>